<sequence length="481" mass="52875">MRVLAAALLLLVFAGGIVWLRDRDLLLASEPERRAAQLDLPAQESAVALQLRLPFDLLRQAADRAVPAEFRQASAADAGTRYDLVIRREGRFTLSEAGGRLRVQVPLSVSGSVGLGGGLAEFLSLDEKKIDAAAMVQADLGLTLDRGWCPAVDMAVDYRWTRSPRLEILGGVWIGIEERVRAQIEAALHGLPEQLARLVPCGTIRRQALELWQPRDIRVQLPAAPPLWIGIQPQSVGLSELVVEPGRLRVVLGLRARTSIASRKPDAAPPGFLPPLDALPERWNERDGRLRLSVPVRAGYDMIRDWLMREFGHRDIPVETPLGTAHLRVQEIFLYPSAPAIALAVRFSADLPGLWPDTTGRVVFSARPVLSRGGTRIGLEDLRFARSLDSTVWSLATLIFERQLRERISEIAVYDLKDVTDGAMAELRRRLSDPAFTGGLRVTLTKPSLRLEQVVPENDALTVLGTAEAGVEAEVTDLPVP</sequence>
<organism evidence="1 2">
    <name type="scientific">Roseomonas mucosa</name>
    <dbReference type="NCBI Taxonomy" id="207340"/>
    <lineage>
        <taxon>Bacteria</taxon>
        <taxon>Pseudomonadati</taxon>
        <taxon>Pseudomonadota</taxon>
        <taxon>Alphaproteobacteria</taxon>
        <taxon>Acetobacterales</taxon>
        <taxon>Roseomonadaceae</taxon>
        <taxon>Roseomonas</taxon>
    </lineage>
</organism>
<dbReference type="AlphaFoldDB" id="A0A379MX62"/>
<name>A0A379MX62_9PROT</name>
<reference evidence="1 2" key="1">
    <citation type="submission" date="2018-06" db="EMBL/GenBank/DDBJ databases">
        <authorList>
            <consortium name="Pathogen Informatics"/>
            <person name="Doyle S."/>
        </authorList>
    </citation>
    <scope>NUCLEOTIDE SEQUENCE [LARGE SCALE GENOMIC DNA]</scope>
    <source>
        <strain evidence="1 2">NCTC13291</strain>
    </source>
</reference>
<dbReference type="InterPro" id="IPR025515">
    <property type="entry name" value="DUF4403"/>
</dbReference>
<protein>
    <recommendedName>
        <fullName evidence="3">DUF4403 family protein</fullName>
    </recommendedName>
</protein>
<evidence type="ECO:0000313" key="2">
    <source>
        <dbReference type="Proteomes" id="UP000254919"/>
    </source>
</evidence>
<dbReference type="Proteomes" id="UP000254919">
    <property type="component" value="Unassembled WGS sequence"/>
</dbReference>
<evidence type="ECO:0008006" key="3">
    <source>
        <dbReference type="Google" id="ProtNLM"/>
    </source>
</evidence>
<proteinExistence type="predicted"/>
<dbReference type="Pfam" id="PF14356">
    <property type="entry name" value="DUF4403"/>
    <property type="match status" value="1"/>
</dbReference>
<dbReference type="EMBL" id="UGVN01000001">
    <property type="protein sequence ID" value="SUE39092.1"/>
    <property type="molecule type" value="Genomic_DNA"/>
</dbReference>
<evidence type="ECO:0000313" key="1">
    <source>
        <dbReference type="EMBL" id="SUE39092.1"/>
    </source>
</evidence>
<accession>A0A379MX62</accession>
<gene>
    <name evidence="1" type="ORF">NCTC13291_01073</name>
</gene>